<evidence type="ECO:0000256" key="6">
    <source>
        <dbReference type="ARBA" id="ARBA00022825"/>
    </source>
</evidence>
<keyword evidence="3" id="KW-0964">Secreted</keyword>
<evidence type="ECO:0000256" key="4">
    <source>
        <dbReference type="ARBA" id="ARBA00022670"/>
    </source>
</evidence>
<accession>A0A3G5BIH6</accession>
<dbReference type="PROSITE" id="PS00135">
    <property type="entry name" value="TRYPSIN_SER"/>
    <property type="match status" value="1"/>
</dbReference>
<dbReference type="InterPro" id="IPR009003">
    <property type="entry name" value="Peptidase_S1_PA"/>
</dbReference>
<evidence type="ECO:0000259" key="10">
    <source>
        <dbReference type="PROSITE" id="PS50240"/>
    </source>
</evidence>
<evidence type="ECO:0000313" key="11">
    <source>
        <dbReference type="EMBL" id="AYV99586.1"/>
    </source>
</evidence>
<dbReference type="PANTHER" id="PTHR24276:SF91">
    <property type="entry name" value="AT26814P-RELATED"/>
    <property type="match status" value="1"/>
</dbReference>
<sequence>MKWFAVFLLVSAISNAKCSKLPEGRIIGGENGDISDFPYQLSLRIAGRHNCGASVISKRWVLTAAHCLEKILAIDITLRAGSTFSNTGGKIIPADKLFMHPDYNSRWSDYDVGLIRTKTDLTGDNIEIVRLPNFNDPINTGDIATVSGWGYTSNNTQIVSEHLKFVNIPIVDQGVCNSALKNYGGVRGMMFCAGEPGKDACQGDSGGPIVSKGVQIGVVSGGIECGNPKYYGVYTRLANANVRAWIRNVAKI</sequence>
<dbReference type="InterPro" id="IPR043504">
    <property type="entry name" value="Peptidase_S1_PA_chymotrypsin"/>
</dbReference>
<dbReference type="Gene3D" id="2.40.10.10">
    <property type="entry name" value="Trypsin-like serine proteases"/>
    <property type="match status" value="1"/>
</dbReference>
<comment type="similarity">
    <text evidence="2">Belongs to the peptidase S1 family.</text>
</comment>
<dbReference type="PROSITE" id="PS00134">
    <property type="entry name" value="TRYPSIN_HIS"/>
    <property type="match status" value="1"/>
</dbReference>
<dbReference type="PANTHER" id="PTHR24276">
    <property type="entry name" value="POLYSERASE-RELATED"/>
    <property type="match status" value="1"/>
</dbReference>
<name>A0A3G5BIH6_DOLGE</name>
<keyword evidence="9" id="KW-0732">Signal</keyword>
<evidence type="ECO:0000256" key="9">
    <source>
        <dbReference type="SAM" id="SignalP"/>
    </source>
</evidence>
<keyword evidence="5 8" id="KW-0378">Hydrolase</keyword>
<dbReference type="PROSITE" id="PS50240">
    <property type="entry name" value="TRYPSIN_DOM"/>
    <property type="match status" value="1"/>
</dbReference>
<comment type="subcellular location">
    <subcellularLocation>
        <location evidence="1">Secreted</location>
    </subcellularLocation>
</comment>
<dbReference type="FunFam" id="2.40.10.10:FF:000034">
    <property type="entry name" value="Eupolytin"/>
    <property type="match status" value="1"/>
</dbReference>
<feature type="signal peptide" evidence="9">
    <location>
        <begin position="1"/>
        <end position="18"/>
    </location>
</feature>
<dbReference type="SMART" id="SM00020">
    <property type="entry name" value="Tryp_SPc"/>
    <property type="match status" value="1"/>
</dbReference>
<dbReference type="GO" id="GO:0006508">
    <property type="term" value="P:proteolysis"/>
    <property type="evidence" value="ECO:0007669"/>
    <property type="project" value="UniProtKB-KW"/>
</dbReference>
<dbReference type="Pfam" id="PF00089">
    <property type="entry name" value="Trypsin"/>
    <property type="match status" value="1"/>
</dbReference>
<keyword evidence="4 8" id="KW-0645">Protease</keyword>
<dbReference type="SUPFAM" id="SSF50494">
    <property type="entry name" value="Trypsin-like serine proteases"/>
    <property type="match status" value="1"/>
</dbReference>
<dbReference type="CDD" id="cd00190">
    <property type="entry name" value="Tryp_SPc"/>
    <property type="match status" value="1"/>
</dbReference>
<evidence type="ECO:0000256" key="1">
    <source>
        <dbReference type="ARBA" id="ARBA00004613"/>
    </source>
</evidence>
<evidence type="ECO:0000256" key="2">
    <source>
        <dbReference type="ARBA" id="ARBA00007664"/>
    </source>
</evidence>
<evidence type="ECO:0000256" key="7">
    <source>
        <dbReference type="ARBA" id="ARBA00023157"/>
    </source>
</evidence>
<keyword evidence="6 8" id="KW-0720">Serine protease</keyword>
<dbReference type="InterPro" id="IPR018114">
    <property type="entry name" value="TRYPSIN_HIS"/>
</dbReference>
<feature type="chain" id="PRO_5018241347" evidence="9">
    <location>
        <begin position="19"/>
        <end position="252"/>
    </location>
</feature>
<keyword evidence="7" id="KW-1015">Disulfide bond</keyword>
<dbReference type="InterPro" id="IPR050430">
    <property type="entry name" value="Peptidase_S1"/>
</dbReference>
<feature type="domain" description="Peptidase S1" evidence="10">
    <location>
        <begin position="26"/>
        <end position="251"/>
    </location>
</feature>
<evidence type="ECO:0000256" key="3">
    <source>
        <dbReference type="ARBA" id="ARBA00022525"/>
    </source>
</evidence>
<dbReference type="AlphaFoldDB" id="A0A3G5BIH6"/>
<dbReference type="InterPro" id="IPR001254">
    <property type="entry name" value="Trypsin_dom"/>
</dbReference>
<reference evidence="11" key="1">
    <citation type="journal article" date="2018" name="Toxins">
        <title>Buzz kill: function and proteomic composition of venom from the giant assassin fly Dolopus genitalis (Diptera: Asilidae).</title>
        <authorList>
            <person name="Walker A.A."/>
            <person name="Dobson J."/>
            <person name="Jin J."/>
            <person name="Robinson S.D."/>
            <person name="Herzig V."/>
            <person name="Vetter I."/>
            <person name="King G.F."/>
            <person name="Fry B.G."/>
        </authorList>
    </citation>
    <scope>NUCLEOTIDE SEQUENCE</scope>
    <source>
        <strain evidence="11">Dg65</strain>
        <tissue evidence="11">Venom/thoracic glands</tissue>
    </source>
</reference>
<protein>
    <submittedName>
        <fullName evidence="11">Venom polypeptide</fullName>
    </submittedName>
</protein>
<dbReference type="InterPro" id="IPR033116">
    <property type="entry name" value="TRYPSIN_SER"/>
</dbReference>
<dbReference type="PRINTS" id="PR00722">
    <property type="entry name" value="CHYMOTRYPSIN"/>
</dbReference>
<dbReference type="EMBL" id="MK075183">
    <property type="protein sequence ID" value="AYV99586.1"/>
    <property type="molecule type" value="mRNA"/>
</dbReference>
<organism evidence="11">
    <name type="scientific">Dolopus genitalis</name>
    <name type="common">Giant Australian assassin fly</name>
    <name type="synonym">Asilus genitalis</name>
    <dbReference type="NCBI Taxonomy" id="2488630"/>
    <lineage>
        <taxon>Eukaryota</taxon>
        <taxon>Metazoa</taxon>
        <taxon>Ecdysozoa</taxon>
        <taxon>Arthropoda</taxon>
        <taxon>Hexapoda</taxon>
        <taxon>Insecta</taxon>
        <taxon>Pterygota</taxon>
        <taxon>Neoptera</taxon>
        <taxon>Endopterygota</taxon>
        <taxon>Diptera</taxon>
        <taxon>Brachycera</taxon>
        <taxon>Muscomorpha</taxon>
        <taxon>Asiloidea</taxon>
        <taxon>Asilidae</taxon>
        <taxon>Asilinae</taxon>
        <taxon>Dolopus</taxon>
    </lineage>
</organism>
<evidence type="ECO:0000256" key="5">
    <source>
        <dbReference type="ARBA" id="ARBA00022801"/>
    </source>
</evidence>
<evidence type="ECO:0000256" key="8">
    <source>
        <dbReference type="RuleBase" id="RU363034"/>
    </source>
</evidence>
<dbReference type="GO" id="GO:0005576">
    <property type="term" value="C:extracellular region"/>
    <property type="evidence" value="ECO:0007669"/>
    <property type="project" value="UniProtKB-SubCell"/>
</dbReference>
<dbReference type="InterPro" id="IPR001314">
    <property type="entry name" value="Peptidase_S1A"/>
</dbReference>
<proteinExistence type="evidence at transcript level"/>
<dbReference type="GO" id="GO:0004252">
    <property type="term" value="F:serine-type endopeptidase activity"/>
    <property type="evidence" value="ECO:0007669"/>
    <property type="project" value="InterPro"/>
</dbReference>